<feature type="domain" description="GDP/GTP exchange factor Sec2 N-terminal" evidence="3">
    <location>
        <begin position="252"/>
        <end position="337"/>
    </location>
</feature>
<dbReference type="Pfam" id="PF06428">
    <property type="entry name" value="Sec2p"/>
    <property type="match status" value="1"/>
</dbReference>
<feature type="compositionally biased region" description="Polar residues" evidence="2">
    <location>
        <begin position="140"/>
        <end position="158"/>
    </location>
</feature>
<dbReference type="InParanoid" id="A0A409Y2H2"/>
<protein>
    <recommendedName>
        <fullName evidence="3">GDP/GTP exchange factor Sec2 N-terminal domain-containing protein</fullName>
    </recommendedName>
</protein>
<feature type="compositionally biased region" description="Basic and acidic residues" evidence="2">
    <location>
        <begin position="123"/>
        <end position="134"/>
    </location>
</feature>
<accession>A0A409Y2H2</accession>
<dbReference type="GO" id="GO:0005085">
    <property type="term" value="F:guanyl-nucleotide exchange factor activity"/>
    <property type="evidence" value="ECO:0007669"/>
    <property type="project" value="InterPro"/>
</dbReference>
<dbReference type="GO" id="GO:0051286">
    <property type="term" value="C:cell tip"/>
    <property type="evidence" value="ECO:0007669"/>
    <property type="project" value="TreeGrafter"/>
</dbReference>
<dbReference type="Proteomes" id="UP000284706">
    <property type="component" value="Unassembled WGS sequence"/>
</dbReference>
<keyword evidence="1" id="KW-0175">Coiled coil</keyword>
<feature type="region of interest" description="Disordered" evidence="2">
    <location>
        <begin position="333"/>
        <end position="505"/>
    </location>
</feature>
<feature type="region of interest" description="Disordered" evidence="2">
    <location>
        <begin position="120"/>
        <end position="252"/>
    </location>
</feature>
<feature type="compositionally biased region" description="Polar residues" evidence="2">
    <location>
        <begin position="231"/>
        <end position="243"/>
    </location>
</feature>
<dbReference type="SUPFAM" id="SSF144284">
    <property type="entry name" value="Sec2 N-terminal region"/>
    <property type="match status" value="1"/>
</dbReference>
<name>A0A409Y2H2_9AGAR</name>
<dbReference type="PANTHER" id="PTHR14430">
    <property type="entry name" value="RABIN3-RELATED"/>
    <property type="match status" value="1"/>
</dbReference>
<feature type="compositionally biased region" description="Low complexity" evidence="2">
    <location>
        <begin position="419"/>
        <end position="435"/>
    </location>
</feature>
<gene>
    <name evidence="4" type="ORF">CVT26_000760</name>
</gene>
<dbReference type="GO" id="GO:0006887">
    <property type="term" value="P:exocytosis"/>
    <property type="evidence" value="ECO:0007669"/>
    <property type="project" value="TreeGrafter"/>
</dbReference>
<evidence type="ECO:0000259" key="3">
    <source>
        <dbReference type="Pfam" id="PF06428"/>
    </source>
</evidence>
<comment type="caution">
    <text evidence="4">The sequence shown here is derived from an EMBL/GenBank/DDBJ whole genome shotgun (WGS) entry which is preliminary data.</text>
</comment>
<feature type="compositionally biased region" description="Low complexity" evidence="2">
    <location>
        <begin position="375"/>
        <end position="393"/>
    </location>
</feature>
<dbReference type="InterPro" id="IPR009449">
    <property type="entry name" value="Sec2_N"/>
</dbReference>
<keyword evidence="5" id="KW-1185">Reference proteome</keyword>
<evidence type="ECO:0000313" key="5">
    <source>
        <dbReference type="Proteomes" id="UP000284706"/>
    </source>
</evidence>
<dbReference type="InterPro" id="IPR040351">
    <property type="entry name" value="RAB3IL/RAB3IP/Sec2"/>
</dbReference>
<dbReference type="EMBL" id="NHYE01001276">
    <property type="protein sequence ID" value="PPQ97234.1"/>
    <property type="molecule type" value="Genomic_DNA"/>
</dbReference>
<dbReference type="AlphaFoldDB" id="A0A409Y2H2"/>
<dbReference type="GO" id="GO:0070319">
    <property type="term" value="C:Golgi to plasma membrane transport vesicle"/>
    <property type="evidence" value="ECO:0007669"/>
    <property type="project" value="TreeGrafter"/>
</dbReference>
<dbReference type="PANTHER" id="PTHR14430:SF0">
    <property type="entry name" value="SEC2P DOMAIN-CONTAINING PROTEIN"/>
    <property type="match status" value="1"/>
</dbReference>
<proteinExistence type="predicted"/>
<evidence type="ECO:0000313" key="4">
    <source>
        <dbReference type="EMBL" id="PPQ97234.1"/>
    </source>
</evidence>
<sequence length="505" mass="54144">MLHFPSKLPSSNTNGIPRRFDSLNATQQKSTASHPIFLKIEEELHDARRVHADGQEDDLRSALSMVINRVTELSSLLSEAYRVQADLEVQLNVAKSNLQLVIANNEMLEDALKRDTSITSKDVGWRRSSARESVDSSSSAKTPSQNPRSSLDRSQSVDYSPVPGSSTSQPDASPPPSAGSSTTSTTQDNRFFKFRFSSSSSSSSRPASRPETPTTSPHIPSQQPHPLHHLTSPSMPSLSNSGHANAPDVKLKEKEIEELTAELKKEREAKKLIAQQKAALEEELESLSQALFEEANKMVADERKARAETEEELKELRMEKEALRSALKLIDGENAHLRETTSAQASPVPPSSAPGPGLSAGSAGTAGGRDPLGVASRPASRSHSRSSSQIAIKSRPESLDLSYYDNANAYPPLPPSPAPGQDTSQDHSSSSPDSQETPLSIGVEPPTASASGTGSSSTQGHGALSPGPTSPEEESQPTPRWRTIGSPQDELFMGSKAWADVPSRA</sequence>
<feature type="compositionally biased region" description="Low complexity" evidence="2">
    <location>
        <begin position="178"/>
        <end position="217"/>
    </location>
</feature>
<feature type="compositionally biased region" description="Low complexity" evidence="2">
    <location>
        <begin position="447"/>
        <end position="467"/>
    </location>
</feature>
<dbReference type="OrthoDB" id="5560525at2759"/>
<feature type="compositionally biased region" description="Low complexity" evidence="2">
    <location>
        <begin position="354"/>
        <end position="363"/>
    </location>
</feature>
<dbReference type="Gene3D" id="6.10.140.910">
    <property type="match status" value="1"/>
</dbReference>
<evidence type="ECO:0000256" key="1">
    <source>
        <dbReference type="ARBA" id="ARBA00023054"/>
    </source>
</evidence>
<reference evidence="4 5" key="1">
    <citation type="journal article" date="2018" name="Evol. Lett.">
        <title>Horizontal gene cluster transfer increased hallucinogenic mushroom diversity.</title>
        <authorList>
            <person name="Reynolds H.T."/>
            <person name="Vijayakumar V."/>
            <person name="Gluck-Thaler E."/>
            <person name="Korotkin H.B."/>
            <person name="Matheny P.B."/>
            <person name="Slot J.C."/>
        </authorList>
    </citation>
    <scope>NUCLEOTIDE SEQUENCE [LARGE SCALE GENOMIC DNA]</scope>
    <source>
        <strain evidence="4 5">SRW20</strain>
    </source>
</reference>
<dbReference type="STRING" id="231916.A0A409Y2H2"/>
<organism evidence="4 5">
    <name type="scientific">Gymnopilus dilepis</name>
    <dbReference type="NCBI Taxonomy" id="231916"/>
    <lineage>
        <taxon>Eukaryota</taxon>
        <taxon>Fungi</taxon>
        <taxon>Dikarya</taxon>
        <taxon>Basidiomycota</taxon>
        <taxon>Agaricomycotina</taxon>
        <taxon>Agaricomycetes</taxon>
        <taxon>Agaricomycetidae</taxon>
        <taxon>Agaricales</taxon>
        <taxon>Agaricineae</taxon>
        <taxon>Hymenogastraceae</taxon>
        <taxon>Gymnopilus</taxon>
    </lineage>
</organism>
<evidence type="ECO:0000256" key="2">
    <source>
        <dbReference type="SAM" id="MobiDB-lite"/>
    </source>
</evidence>